<dbReference type="GO" id="GO:0047617">
    <property type="term" value="F:fatty acyl-CoA hydrolase activity"/>
    <property type="evidence" value="ECO:0007669"/>
    <property type="project" value="InterPro"/>
</dbReference>
<dbReference type="InterPro" id="IPR029069">
    <property type="entry name" value="HotDog_dom_sf"/>
</dbReference>
<dbReference type="Pfam" id="PF02551">
    <property type="entry name" value="Acyl_CoA_thio"/>
    <property type="match status" value="1"/>
</dbReference>
<gene>
    <name evidence="5" type="ORF">BIFGAL_03685</name>
</gene>
<dbReference type="EMBL" id="ABXB03000003">
    <property type="protein sequence ID" value="EFA22658.1"/>
    <property type="molecule type" value="Genomic_DNA"/>
</dbReference>
<dbReference type="Pfam" id="PF13622">
    <property type="entry name" value="4HBT_3"/>
    <property type="match status" value="1"/>
</dbReference>
<dbReference type="Proteomes" id="UP000003656">
    <property type="component" value="Unassembled WGS sequence"/>
</dbReference>
<reference evidence="5 6" key="1">
    <citation type="submission" date="2009-11" db="EMBL/GenBank/DDBJ databases">
        <authorList>
            <person name="Weinstock G."/>
            <person name="Sodergren E."/>
            <person name="Clifton S."/>
            <person name="Fulton L."/>
            <person name="Fulton B."/>
            <person name="Courtney L."/>
            <person name="Fronick C."/>
            <person name="Harrison M."/>
            <person name="Strong C."/>
            <person name="Farmer C."/>
            <person name="Delahaunty K."/>
            <person name="Markovic C."/>
            <person name="Hall O."/>
            <person name="Minx P."/>
            <person name="Tomlinson C."/>
            <person name="Mitreva M."/>
            <person name="Nelson J."/>
            <person name="Hou S."/>
            <person name="Wollam A."/>
            <person name="Pepin K.H."/>
            <person name="Johnson M."/>
            <person name="Bhonagiri V."/>
            <person name="Nash W.E."/>
            <person name="Warren W."/>
            <person name="Chinwalla A."/>
            <person name="Mardis E.R."/>
            <person name="Wilson R.K."/>
        </authorList>
    </citation>
    <scope>NUCLEOTIDE SEQUENCE [LARGE SCALE GENOMIC DNA]</scope>
    <source>
        <strain evidence="5 6">DSM 20093</strain>
    </source>
</reference>
<keyword evidence="2" id="KW-0378">Hydrolase</keyword>
<dbReference type="InterPro" id="IPR042171">
    <property type="entry name" value="Acyl-CoA_hotdog"/>
</dbReference>
<accession>D1NV07</accession>
<protein>
    <submittedName>
        <fullName evidence="5">Putative acyl-CoA thioesterase II</fullName>
    </submittedName>
</protein>
<dbReference type="Gene3D" id="2.40.160.210">
    <property type="entry name" value="Acyl-CoA thioesterase, double hotdog domain"/>
    <property type="match status" value="1"/>
</dbReference>
<dbReference type="InterPro" id="IPR025652">
    <property type="entry name" value="TesB_C"/>
</dbReference>
<feature type="domain" description="Acyl-CoA thioesterase-like N-terminal HotDog" evidence="4">
    <location>
        <begin position="46"/>
        <end position="125"/>
    </location>
</feature>
<evidence type="ECO:0000259" key="3">
    <source>
        <dbReference type="Pfam" id="PF02551"/>
    </source>
</evidence>
<feature type="domain" description="Acyl-CoA thioesterase 2 C-terminal" evidence="3">
    <location>
        <begin position="198"/>
        <end position="300"/>
    </location>
</feature>
<proteinExistence type="inferred from homology"/>
<dbReference type="AlphaFoldDB" id="D1NV07"/>
<dbReference type="GO" id="GO:0006637">
    <property type="term" value="P:acyl-CoA metabolic process"/>
    <property type="evidence" value="ECO:0007669"/>
    <property type="project" value="InterPro"/>
</dbReference>
<dbReference type="CDD" id="cd03444">
    <property type="entry name" value="Thioesterase_II_repeat1"/>
    <property type="match status" value="1"/>
</dbReference>
<evidence type="ECO:0000259" key="4">
    <source>
        <dbReference type="Pfam" id="PF13622"/>
    </source>
</evidence>
<evidence type="ECO:0000256" key="2">
    <source>
        <dbReference type="ARBA" id="ARBA00022801"/>
    </source>
</evidence>
<dbReference type="eggNOG" id="COG1946">
    <property type="taxonomic scope" value="Bacteria"/>
</dbReference>
<evidence type="ECO:0000313" key="5">
    <source>
        <dbReference type="EMBL" id="EFA22658.1"/>
    </source>
</evidence>
<comment type="similarity">
    <text evidence="1">Belongs to the C/M/P thioester hydrolase family.</text>
</comment>
<comment type="caution">
    <text evidence="5">The sequence shown here is derived from an EMBL/GenBank/DDBJ whole genome shotgun (WGS) entry which is preliminary data.</text>
</comment>
<dbReference type="InterPro" id="IPR049449">
    <property type="entry name" value="TesB_ACOT8-like_N"/>
</dbReference>
<dbReference type="GO" id="GO:0009062">
    <property type="term" value="P:fatty acid catabolic process"/>
    <property type="evidence" value="ECO:0007669"/>
    <property type="project" value="TreeGrafter"/>
</dbReference>
<sequence>MMGEDGRMNMAAETTPLQQLVKVLELGTPSQSRGHTFITGESMYFPTGRVYGGQVIAQSLIAASKTVPDEREPDSIHGYFIAPGDIHQDLLFDVETLRDGHSFSARRVNVTQTQGAILTAIASFQKRGQTGVDFADSMPPDVPAPETLKSAKELMAPYADNNPFADFYATKSPFDLRHIKRTILLGPDKESAQKDCGYQMVWMRAEGELDVSQTMHRALLALGCDQIMLEPIIRRSGLSALTPGLSFASIDHSMWWYRDIDVTKWHLYVQDSPTAAHGRGLSMAKVYTQDGELAAAMVQEAMLRAPQI</sequence>
<evidence type="ECO:0000313" key="6">
    <source>
        <dbReference type="Proteomes" id="UP000003656"/>
    </source>
</evidence>
<dbReference type="InterPro" id="IPR003703">
    <property type="entry name" value="Acyl_CoA_thio"/>
</dbReference>
<dbReference type="SUPFAM" id="SSF54637">
    <property type="entry name" value="Thioesterase/thiol ester dehydrase-isomerase"/>
    <property type="match status" value="2"/>
</dbReference>
<evidence type="ECO:0000256" key="1">
    <source>
        <dbReference type="ARBA" id="ARBA00006538"/>
    </source>
</evidence>
<name>D1NV07_9BIFI</name>
<organism evidence="5 6">
    <name type="scientific">Bifidobacterium gallicum DSM 20093 = LMG 11596</name>
    <dbReference type="NCBI Taxonomy" id="561180"/>
    <lineage>
        <taxon>Bacteria</taxon>
        <taxon>Bacillati</taxon>
        <taxon>Actinomycetota</taxon>
        <taxon>Actinomycetes</taxon>
        <taxon>Bifidobacteriales</taxon>
        <taxon>Bifidobacteriaceae</taxon>
        <taxon>Bifidobacterium</taxon>
    </lineage>
</organism>
<dbReference type="PANTHER" id="PTHR11066:SF34">
    <property type="entry name" value="ACYL-COENZYME A THIOESTERASE 8"/>
    <property type="match status" value="1"/>
</dbReference>
<dbReference type="PANTHER" id="PTHR11066">
    <property type="entry name" value="ACYL-COA THIOESTERASE"/>
    <property type="match status" value="1"/>
</dbReference>
<dbReference type="GO" id="GO:0005829">
    <property type="term" value="C:cytosol"/>
    <property type="evidence" value="ECO:0007669"/>
    <property type="project" value="TreeGrafter"/>
</dbReference>
<dbReference type="STRING" id="561180.BIFGAL_03685"/>
<dbReference type="CDD" id="cd03445">
    <property type="entry name" value="Thioesterase_II_repeat2"/>
    <property type="match status" value="1"/>
</dbReference>